<reference evidence="1" key="1">
    <citation type="submission" date="2022-04" db="EMBL/GenBank/DDBJ databases">
        <title>Chromosome-scale genome assembly of Holotrichia oblita Faldermann.</title>
        <authorList>
            <person name="Rongchong L."/>
        </authorList>
    </citation>
    <scope>NUCLEOTIDE SEQUENCE</scope>
    <source>
        <strain evidence="1">81SQS9</strain>
    </source>
</reference>
<dbReference type="Proteomes" id="UP001056778">
    <property type="component" value="Chromosome 5"/>
</dbReference>
<comment type="caution">
    <text evidence="1">The sequence shown here is derived from an EMBL/GenBank/DDBJ whole genome shotgun (WGS) entry which is preliminary data.</text>
</comment>
<evidence type="ECO:0000313" key="1">
    <source>
        <dbReference type="EMBL" id="KAI4461393.1"/>
    </source>
</evidence>
<accession>A0ACB9T3N9</accession>
<evidence type="ECO:0000313" key="2">
    <source>
        <dbReference type="Proteomes" id="UP001056778"/>
    </source>
</evidence>
<gene>
    <name evidence="1" type="ORF">MML48_5g00014929</name>
</gene>
<name>A0ACB9T3N9_HOLOL</name>
<keyword evidence="2" id="KW-1185">Reference proteome</keyword>
<proteinExistence type="predicted"/>
<dbReference type="EMBL" id="CM043019">
    <property type="protein sequence ID" value="KAI4461393.1"/>
    <property type="molecule type" value="Genomic_DNA"/>
</dbReference>
<protein>
    <submittedName>
        <fullName evidence="1">L1 transposable element-related</fullName>
    </submittedName>
</protein>
<sequence>MPLTREQREDFKALFKESIDELMQNSAFIEKLSDHIFIRFDKKLDADLKTIIQKNELLGKDNEILRTRVHDLEQYSRKNNIRIFGIPVALEENLEDNMCKLINEKLKVDIRPEHIDNCHRIGKNVDGKQPIIIKLTKYKHKEDILKNASITRREKIYFSEDLTQERFNLLRTCKKSFGNTNVWSRNGVVNVRCQSKKFKIKTLQELEELKSASRN</sequence>
<organism evidence="1 2">
    <name type="scientific">Holotrichia oblita</name>
    <name type="common">Chafer beetle</name>
    <dbReference type="NCBI Taxonomy" id="644536"/>
    <lineage>
        <taxon>Eukaryota</taxon>
        <taxon>Metazoa</taxon>
        <taxon>Ecdysozoa</taxon>
        <taxon>Arthropoda</taxon>
        <taxon>Hexapoda</taxon>
        <taxon>Insecta</taxon>
        <taxon>Pterygota</taxon>
        <taxon>Neoptera</taxon>
        <taxon>Endopterygota</taxon>
        <taxon>Coleoptera</taxon>
        <taxon>Polyphaga</taxon>
        <taxon>Scarabaeiformia</taxon>
        <taxon>Scarabaeidae</taxon>
        <taxon>Melolonthinae</taxon>
        <taxon>Holotrichia</taxon>
    </lineage>
</organism>